<dbReference type="Gene3D" id="1.10.260.40">
    <property type="entry name" value="lambda repressor-like DNA-binding domains"/>
    <property type="match status" value="1"/>
</dbReference>
<dbReference type="PANTHER" id="PTHR46558">
    <property type="entry name" value="TRACRIPTIONAL REGULATORY PROTEIN-RELATED-RELATED"/>
    <property type="match status" value="1"/>
</dbReference>
<evidence type="ECO:0000313" key="4">
    <source>
        <dbReference type="Proteomes" id="UP000184121"/>
    </source>
</evidence>
<dbReference type="InterPro" id="IPR010982">
    <property type="entry name" value="Lambda_DNA-bd_dom_sf"/>
</dbReference>
<dbReference type="Pfam" id="PF12844">
    <property type="entry name" value="HTH_19"/>
    <property type="match status" value="1"/>
</dbReference>
<accession>A0A1M7AMH4</accession>
<evidence type="ECO:0000259" key="2">
    <source>
        <dbReference type="PROSITE" id="PS50943"/>
    </source>
</evidence>
<proteinExistence type="predicted"/>
<evidence type="ECO:0000313" key="3">
    <source>
        <dbReference type="EMBL" id="SHL43950.1"/>
    </source>
</evidence>
<sequence>MSIGFKIKKLREEKNVTQPTLAYELKISQSELSKIENGKTRKIDFLLMNEICNYFQKDFEYFIMKVESADDWKLTDNLDNKVFSSEKIIFDIKKIIDENYQNKKLISSLLKENQLLKQKKGINES</sequence>
<dbReference type="OrthoDB" id="959032at2"/>
<evidence type="ECO:0000256" key="1">
    <source>
        <dbReference type="ARBA" id="ARBA00023125"/>
    </source>
</evidence>
<dbReference type="SMART" id="SM00530">
    <property type="entry name" value="HTH_XRE"/>
    <property type="match status" value="1"/>
</dbReference>
<feature type="domain" description="HTH cro/C1-type" evidence="2">
    <location>
        <begin position="7"/>
        <end position="62"/>
    </location>
</feature>
<dbReference type="GO" id="GO:0003677">
    <property type="term" value="F:DNA binding"/>
    <property type="evidence" value="ECO:0007669"/>
    <property type="project" value="UniProtKB-KW"/>
</dbReference>
<organism evidence="3 4">
    <name type="scientific">Flavobacterium saccharophilum</name>
    <dbReference type="NCBI Taxonomy" id="29534"/>
    <lineage>
        <taxon>Bacteria</taxon>
        <taxon>Pseudomonadati</taxon>
        <taxon>Bacteroidota</taxon>
        <taxon>Flavobacteriia</taxon>
        <taxon>Flavobacteriales</taxon>
        <taxon>Flavobacteriaceae</taxon>
        <taxon>Flavobacterium</taxon>
    </lineage>
</organism>
<keyword evidence="4" id="KW-1185">Reference proteome</keyword>
<dbReference type="STRING" id="29534.SAMN05444366_0738"/>
<gene>
    <name evidence="3" type="ORF">SAMN05444366_0738</name>
</gene>
<dbReference type="EMBL" id="FRBY01000001">
    <property type="protein sequence ID" value="SHL43950.1"/>
    <property type="molecule type" value="Genomic_DNA"/>
</dbReference>
<dbReference type="CDD" id="cd00093">
    <property type="entry name" value="HTH_XRE"/>
    <property type="match status" value="1"/>
</dbReference>
<dbReference type="RefSeq" id="WP_072970248.1">
    <property type="nucleotide sequence ID" value="NZ_FRBY01000001.1"/>
</dbReference>
<name>A0A1M7AMH4_9FLAO</name>
<dbReference type="AlphaFoldDB" id="A0A1M7AMH4"/>
<reference evidence="4" key="1">
    <citation type="submission" date="2016-11" db="EMBL/GenBank/DDBJ databases">
        <authorList>
            <person name="Varghese N."/>
            <person name="Submissions S."/>
        </authorList>
    </citation>
    <scope>NUCLEOTIDE SEQUENCE [LARGE SCALE GENOMIC DNA]</scope>
    <source>
        <strain evidence="4">DSM 1811</strain>
    </source>
</reference>
<dbReference type="Proteomes" id="UP000184121">
    <property type="component" value="Unassembled WGS sequence"/>
</dbReference>
<dbReference type="PROSITE" id="PS50943">
    <property type="entry name" value="HTH_CROC1"/>
    <property type="match status" value="1"/>
</dbReference>
<dbReference type="PANTHER" id="PTHR46558:SF11">
    <property type="entry name" value="HTH-TYPE TRANSCRIPTIONAL REGULATOR XRE"/>
    <property type="match status" value="1"/>
</dbReference>
<protein>
    <submittedName>
        <fullName evidence="3">Transcriptional regulator, contains XRE-family HTH domain</fullName>
    </submittedName>
</protein>
<keyword evidence="1" id="KW-0238">DNA-binding</keyword>
<dbReference type="InterPro" id="IPR001387">
    <property type="entry name" value="Cro/C1-type_HTH"/>
</dbReference>
<dbReference type="SUPFAM" id="SSF47413">
    <property type="entry name" value="lambda repressor-like DNA-binding domains"/>
    <property type="match status" value="1"/>
</dbReference>